<evidence type="ECO:0000259" key="4">
    <source>
        <dbReference type="SMART" id="SM00797"/>
    </source>
</evidence>
<dbReference type="Gene3D" id="2.40.100.10">
    <property type="entry name" value="Cyclophilin-like"/>
    <property type="match status" value="1"/>
</dbReference>
<dbReference type="Pfam" id="PF02626">
    <property type="entry name" value="CT_A_B"/>
    <property type="match status" value="1"/>
</dbReference>
<keyword evidence="3" id="KW-0067">ATP-binding</keyword>
<evidence type="ECO:0000256" key="1">
    <source>
        <dbReference type="ARBA" id="ARBA00022741"/>
    </source>
</evidence>
<accession>A0A1I6VHZ4</accession>
<dbReference type="EMBL" id="FOZW01000011">
    <property type="protein sequence ID" value="SFT13305.1"/>
    <property type="molecule type" value="Genomic_DNA"/>
</dbReference>
<dbReference type="SUPFAM" id="SSF50891">
    <property type="entry name" value="Cyclophilin-like"/>
    <property type="match status" value="1"/>
</dbReference>
<proteinExistence type="predicted"/>
<dbReference type="InterPro" id="IPR029000">
    <property type="entry name" value="Cyclophilin-like_dom_sf"/>
</dbReference>
<dbReference type="STRING" id="311180.SAMN04488050_111107"/>
<keyword evidence="6" id="KW-1185">Reference proteome</keyword>
<evidence type="ECO:0000313" key="5">
    <source>
        <dbReference type="EMBL" id="SFT13305.1"/>
    </source>
</evidence>
<dbReference type="OrthoDB" id="9768696at2"/>
<dbReference type="GO" id="GO:0016787">
    <property type="term" value="F:hydrolase activity"/>
    <property type="evidence" value="ECO:0007669"/>
    <property type="project" value="UniProtKB-KW"/>
</dbReference>
<organism evidence="5 6">
    <name type="scientific">Alloyangia pacifica</name>
    <dbReference type="NCBI Taxonomy" id="311180"/>
    <lineage>
        <taxon>Bacteria</taxon>
        <taxon>Pseudomonadati</taxon>
        <taxon>Pseudomonadota</taxon>
        <taxon>Alphaproteobacteria</taxon>
        <taxon>Rhodobacterales</taxon>
        <taxon>Roseobacteraceae</taxon>
        <taxon>Alloyangia</taxon>
    </lineage>
</organism>
<dbReference type="AlphaFoldDB" id="A0A1I6VHZ4"/>
<dbReference type="GO" id="GO:0005524">
    <property type="term" value="F:ATP binding"/>
    <property type="evidence" value="ECO:0007669"/>
    <property type="project" value="UniProtKB-KW"/>
</dbReference>
<dbReference type="PANTHER" id="PTHR43309:SF3">
    <property type="entry name" value="5-OXOPROLINASE SUBUNIT C"/>
    <property type="match status" value="1"/>
</dbReference>
<dbReference type="NCBIfam" id="TIGR00724">
    <property type="entry name" value="urea_amlyse_rel"/>
    <property type="match status" value="1"/>
</dbReference>
<protein>
    <submittedName>
        <fullName evidence="5">Biotin-dependent carboxylase uncharacterized domain-containing protein</fullName>
    </submittedName>
</protein>
<reference evidence="6" key="1">
    <citation type="submission" date="2016-10" db="EMBL/GenBank/DDBJ databases">
        <authorList>
            <person name="Varghese N."/>
            <person name="Submissions S."/>
        </authorList>
    </citation>
    <scope>NUCLEOTIDE SEQUENCE [LARGE SCALE GENOMIC DNA]</scope>
    <source>
        <strain evidence="6">DSM 26894</strain>
    </source>
</reference>
<dbReference type="InterPro" id="IPR003778">
    <property type="entry name" value="CT_A_B"/>
</dbReference>
<sequence>MIRILTPGLGATVQDLGRSGLANIGVGRSGAMDRRALRVANALLGNAEEAAGLEITLGGFSFEALEPVAIALAGADTGATLDGRPLPRWWARTLLPGQVLRMGHSRTGMRGYIAVSGGLDVPEVLGSRATDAKGGFGGHDGRALKTGDILTTAAEVTGSRALDFGLSPRAWPDLWADGSGETEVRFVPAMEWADHDDETRALFCATGWTIEPASNRIGYRLDGPEMVPTIRRELLSHGILPGTIQLPPSGRPVIQMLDANTVGGYPKLGVVIDADLPLLAQATLGSTLRFREISAAEARAARRGEDDLISAVRRATSHQRKG</sequence>
<name>A0A1I6VHZ4_9RHOB</name>
<keyword evidence="1" id="KW-0547">Nucleotide-binding</keyword>
<keyword evidence="2" id="KW-0378">Hydrolase</keyword>
<dbReference type="InterPro" id="IPR052708">
    <property type="entry name" value="PxpC"/>
</dbReference>
<dbReference type="PANTHER" id="PTHR43309">
    <property type="entry name" value="5-OXOPROLINASE SUBUNIT C"/>
    <property type="match status" value="1"/>
</dbReference>
<dbReference type="RefSeq" id="WP_092428215.1">
    <property type="nucleotide sequence ID" value="NZ_FNCL01000011.1"/>
</dbReference>
<dbReference type="SMART" id="SM00797">
    <property type="entry name" value="AHS2"/>
    <property type="match status" value="1"/>
</dbReference>
<feature type="domain" description="Carboxyltransferase" evidence="4">
    <location>
        <begin position="23"/>
        <end position="309"/>
    </location>
</feature>
<gene>
    <name evidence="5" type="ORF">SAMN04488050_111107</name>
</gene>
<evidence type="ECO:0000256" key="2">
    <source>
        <dbReference type="ARBA" id="ARBA00022801"/>
    </source>
</evidence>
<evidence type="ECO:0000256" key="3">
    <source>
        <dbReference type="ARBA" id="ARBA00022840"/>
    </source>
</evidence>
<dbReference type="Proteomes" id="UP000199392">
    <property type="component" value="Unassembled WGS sequence"/>
</dbReference>
<evidence type="ECO:0000313" key="6">
    <source>
        <dbReference type="Proteomes" id="UP000199392"/>
    </source>
</evidence>